<accession>A0ACB9F0K7</accession>
<dbReference type="Proteomes" id="UP001055811">
    <property type="component" value="Linkage Group LG03"/>
</dbReference>
<evidence type="ECO:0000313" key="1">
    <source>
        <dbReference type="EMBL" id="KAI3764506.1"/>
    </source>
</evidence>
<evidence type="ECO:0000313" key="2">
    <source>
        <dbReference type="Proteomes" id="UP001055811"/>
    </source>
</evidence>
<gene>
    <name evidence="1" type="ORF">L2E82_14515</name>
</gene>
<proteinExistence type="predicted"/>
<sequence>MQLADYRVFSQELKFVKLIGVSEIYFHGLDSNREHQLIGDLLPCPISAIVLDFGLAFQPNLVSYAYNRDDDELNEEDSLEFDAGFGNIIVVENFPIVPREKFEKLEGVVRKIYSQIGVINENGLWKTRGYCFIEYNTPQEAELDKEKTNRYKLDRAHIFAVNMFDEFEKFMKENLQHWLTDEKGRDQFVISVGSDTEVLWNDARQVKADPVYKRPPSRYLRDSTHVTTLSNVEAKKRFEFLEAVSGTMDAHLRYFRQGYELLHQMEPYINQVLTYAQQSQERSNYERAALNERMQEYKRQIHRQSRWSSNGSNGSPNGDGIQDIGRRSHKMIEAFLQSASKGKGSGGQISGHRNTSELGHGLLSRWLSSHHHHGHGGVHDEKSVAHHTVNLLTSTIKFDADLSNLSVCLSGSPMGSSHHRSASDSSSFEISDFDHTGVEEYVSASTYLNPGRLSRISQHHHHHLQSGLKLEKPIDVLRRFAFEKKKNKVKGQRLVFNSMDITEVSIIYRLGIVLLAI</sequence>
<reference evidence="2" key="1">
    <citation type="journal article" date="2022" name="Mol. Ecol. Resour.">
        <title>The genomes of chicory, endive, great burdock and yacon provide insights into Asteraceae palaeo-polyploidization history and plant inulin production.</title>
        <authorList>
            <person name="Fan W."/>
            <person name="Wang S."/>
            <person name="Wang H."/>
            <person name="Wang A."/>
            <person name="Jiang F."/>
            <person name="Liu H."/>
            <person name="Zhao H."/>
            <person name="Xu D."/>
            <person name="Zhang Y."/>
        </authorList>
    </citation>
    <scope>NUCLEOTIDE SEQUENCE [LARGE SCALE GENOMIC DNA]</scope>
    <source>
        <strain evidence="2">cv. Punajuju</strain>
    </source>
</reference>
<reference evidence="1 2" key="2">
    <citation type="journal article" date="2022" name="Mol. Ecol. Resour.">
        <title>The genomes of chicory, endive, great burdock and yacon provide insights into Asteraceae paleo-polyploidization history and plant inulin production.</title>
        <authorList>
            <person name="Fan W."/>
            <person name="Wang S."/>
            <person name="Wang H."/>
            <person name="Wang A."/>
            <person name="Jiang F."/>
            <person name="Liu H."/>
            <person name="Zhao H."/>
            <person name="Xu D."/>
            <person name="Zhang Y."/>
        </authorList>
    </citation>
    <scope>NUCLEOTIDE SEQUENCE [LARGE SCALE GENOMIC DNA]</scope>
    <source>
        <strain evidence="2">cv. Punajuju</strain>
        <tissue evidence="1">Leaves</tissue>
    </source>
</reference>
<keyword evidence="2" id="KW-1185">Reference proteome</keyword>
<comment type="caution">
    <text evidence="1">The sequence shown here is derived from an EMBL/GenBank/DDBJ whole genome shotgun (WGS) entry which is preliminary data.</text>
</comment>
<organism evidence="1 2">
    <name type="scientific">Cichorium intybus</name>
    <name type="common">Chicory</name>
    <dbReference type="NCBI Taxonomy" id="13427"/>
    <lineage>
        <taxon>Eukaryota</taxon>
        <taxon>Viridiplantae</taxon>
        <taxon>Streptophyta</taxon>
        <taxon>Embryophyta</taxon>
        <taxon>Tracheophyta</taxon>
        <taxon>Spermatophyta</taxon>
        <taxon>Magnoliopsida</taxon>
        <taxon>eudicotyledons</taxon>
        <taxon>Gunneridae</taxon>
        <taxon>Pentapetalae</taxon>
        <taxon>asterids</taxon>
        <taxon>campanulids</taxon>
        <taxon>Asterales</taxon>
        <taxon>Asteraceae</taxon>
        <taxon>Cichorioideae</taxon>
        <taxon>Cichorieae</taxon>
        <taxon>Cichoriinae</taxon>
        <taxon>Cichorium</taxon>
    </lineage>
</organism>
<protein>
    <submittedName>
        <fullName evidence="1">Uncharacterized protein</fullName>
    </submittedName>
</protein>
<dbReference type="EMBL" id="CM042011">
    <property type="protein sequence ID" value="KAI3764506.1"/>
    <property type="molecule type" value="Genomic_DNA"/>
</dbReference>
<name>A0ACB9F0K7_CICIN</name>